<name>A0A397G874_ASPTH</name>
<dbReference type="PANTHER" id="PTHR46411:SF2">
    <property type="entry name" value="AAA+ ATPASE DOMAIN-CONTAINING PROTEIN"/>
    <property type="match status" value="1"/>
</dbReference>
<dbReference type="Proteomes" id="UP000215305">
    <property type="component" value="Unassembled WGS sequence"/>
</dbReference>
<evidence type="ECO:0008006" key="3">
    <source>
        <dbReference type="Google" id="ProtNLM"/>
    </source>
</evidence>
<comment type="caution">
    <text evidence="1">The sequence shown here is derived from an EMBL/GenBank/DDBJ whole genome shotgun (WGS) entry which is preliminary data.</text>
</comment>
<dbReference type="VEuPathDB" id="FungiDB:CDV56_101579"/>
<dbReference type="AlphaFoldDB" id="A0A397G874"/>
<dbReference type="PANTHER" id="PTHR46411">
    <property type="entry name" value="FAMILY ATPASE, PUTATIVE-RELATED"/>
    <property type="match status" value="1"/>
</dbReference>
<protein>
    <recommendedName>
        <fullName evidence="3">ATPase AAA-type core domain-containing protein</fullName>
    </recommendedName>
</protein>
<keyword evidence="2" id="KW-1185">Reference proteome</keyword>
<proteinExistence type="predicted"/>
<dbReference type="GeneID" id="38123553"/>
<dbReference type="RefSeq" id="XP_026610605.1">
    <property type="nucleotide sequence ID" value="XM_026755198.1"/>
</dbReference>
<organism evidence="1 2">
    <name type="scientific">Aspergillus thermomutatus</name>
    <name type="common">Neosartorya pseudofischeri</name>
    <dbReference type="NCBI Taxonomy" id="41047"/>
    <lineage>
        <taxon>Eukaryota</taxon>
        <taxon>Fungi</taxon>
        <taxon>Dikarya</taxon>
        <taxon>Ascomycota</taxon>
        <taxon>Pezizomycotina</taxon>
        <taxon>Eurotiomycetes</taxon>
        <taxon>Eurotiomycetidae</taxon>
        <taxon>Eurotiales</taxon>
        <taxon>Aspergillaceae</taxon>
        <taxon>Aspergillus</taxon>
        <taxon>Aspergillus subgen. Fumigati</taxon>
    </lineage>
</organism>
<accession>A0A397G874</accession>
<evidence type="ECO:0000313" key="1">
    <source>
        <dbReference type="EMBL" id="RHZ45143.1"/>
    </source>
</evidence>
<dbReference type="STRING" id="41047.A0A397G874"/>
<evidence type="ECO:0000313" key="2">
    <source>
        <dbReference type="Proteomes" id="UP000215305"/>
    </source>
</evidence>
<sequence length="90" mass="10731">MPSCLSFHVLEYYEGNLILTSNRIGTFDEAFKSRVQLTLHYPPLDRPRRRRIWNSFLRMLHQQTGVEVRIEELRDKIDSLSGNRLNGWEI</sequence>
<gene>
    <name evidence="1" type="ORF">CDV56_101579</name>
</gene>
<reference evidence="1" key="1">
    <citation type="submission" date="2018-08" db="EMBL/GenBank/DDBJ databases">
        <title>Draft genome sequence of azole-resistant Aspergillus thermomutatus (Neosartorya pseudofischeri) strain HMR AF 39, isolated from a human nasal aspirate.</title>
        <authorList>
            <person name="Parent-Michaud M."/>
            <person name="Dufresne P.J."/>
            <person name="Fournier E."/>
            <person name="Martineau C."/>
            <person name="Moreira S."/>
            <person name="Perkins V."/>
            <person name="De Repentigny L."/>
            <person name="Dufresne S.F."/>
        </authorList>
    </citation>
    <scope>NUCLEOTIDE SEQUENCE [LARGE SCALE GENOMIC DNA]</scope>
    <source>
        <strain evidence="1">HMR AF 39</strain>
    </source>
</reference>
<dbReference type="EMBL" id="NKHU02000299">
    <property type="protein sequence ID" value="RHZ45143.1"/>
    <property type="molecule type" value="Genomic_DNA"/>
</dbReference>
<dbReference type="InterPro" id="IPR027417">
    <property type="entry name" value="P-loop_NTPase"/>
</dbReference>
<dbReference type="SUPFAM" id="SSF52540">
    <property type="entry name" value="P-loop containing nucleoside triphosphate hydrolases"/>
    <property type="match status" value="1"/>
</dbReference>
<dbReference type="OrthoDB" id="10042665at2759"/>